<sequence>MKKIIVFLLAIANFILMSTLFQQFRVYGVLANLCIVFSIIFAILFSEQHGYIFAVVSGLLQDTFLGKVLFVNTIIYTILVYVTVRVERIMFKGNDMTPIFLISMATIAYHLIFFVFMFLLQSTIPIHQLAMHIIIEVILNSIIGLIIYRLVFKNVFGYKLGDYNA</sequence>
<keyword evidence="7 8" id="KW-0472">Membrane</keyword>
<evidence type="ECO:0000256" key="8">
    <source>
        <dbReference type="SAM" id="Phobius"/>
    </source>
</evidence>
<keyword evidence="5" id="KW-0133">Cell shape</keyword>
<feature type="transmembrane region" description="Helical" evidence="8">
    <location>
        <begin position="129"/>
        <end position="151"/>
    </location>
</feature>
<keyword evidence="6 8" id="KW-1133">Transmembrane helix</keyword>
<evidence type="ECO:0000256" key="7">
    <source>
        <dbReference type="ARBA" id="ARBA00023136"/>
    </source>
</evidence>
<evidence type="ECO:0000313" key="9">
    <source>
        <dbReference type="EMBL" id="MBS7526833.1"/>
    </source>
</evidence>
<feature type="transmembrane region" description="Helical" evidence="8">
    <location>
        <begin position="27"/>
        <end position="45"/>
    </location>
</feature>
<comment type="similarity">
    <text evidence="2">Belongs to the MreD family.</text>
</comment>
<proteinExistence type="inferred from homology"/>
<evidence type="ECO:0000256" key="4">
    <source>
        <dbReference type="ARBA" id="ARBA00022692"/>
    </source>
</evidence>
<name>A0ABS5PP42_9FIRM</name>
<evidence type="ECO:0000256" key="6">
    <source>
        <dbReference type="ARBA" id="ARBA00022989"/>
    </source>
</evidence>
<keyword evidence="3" id="KW-1003">Cell membrane</keyword>
<dbReference type="NCBIfam" id="TIGR03426">
    <property type="entry name" value="shape_MreD"/>
    <property type="match status" value="1"/>
</dbReference>
<reference evidence="9 10" key="1">
    <citation type="submission" date="2021-05" db="EMBL/GenBank/DDBJ databases">
        <title>Fusibacter ferrireducens sp. nov., an anaerobic, sulfur- and Fe-reducing bacterium isolated from the mangrove sediment.</title>
        <authorList>
            <person name="Qiu D."/>
        </authorList>
    </citation>
    <scope>NUCLEOTIDE SEQUENCE [LARGE SCALE GENOMIC DNA]</scope>
    <source>
        <strain evidence="9 10">DSM 12116</strain>
    </source>
</reference>
<evidence type="ECO:0000256" key="3">
    <source>
        <dbReference type="ARBA" id="ARBA00022475"/>
    </source>
</evidence>
<accession>A0ABS5PP42</accession>
<evidence type="ECO:0000256" key="2">
    <source>
        <dbReference type="ARBA" id="ARBA00007776"/>
    </source>
</evidence>
<protein>
    <submittedName>
        <fullName evidence="9">Rod shape-determining protein MreD</fullName>
    </submittedName>
</protein>
<dbReference type="Proteomes" id="UP000746471">
    <property type="component" value="Unassembled WGS sequence"/>
</dbReference>
<feature type="transmembrane region" description="Helical" evidence="8">
    <location>
        <begin position="52"/>
        <end position="79"/>
    </location>
</feature>
<dbReference type="RefSeq" id="WP_213236689.1">
    <property type="nucleotide sequence ID" value="NZ_JAHBCL010000013.1"/>
</dbReference>
<feature type="transmembrane region" description="Helical" evidence="8">
    <location>
        <begin position="99"/>
        <end position="120"/>
    </location>
</feature>
<comment type="subcellular location">
    <subcellularLocation>
        <location evidence="1">Cell membrane</location>
        <topology evidence="1">Multi-pass membrane protein</topology>
    </subcellularLocation>
</comment>
<keyword evidence="4 8" id="KW-0812">Transmembrane</keyword>
<keyword evidence="10" id="KW-1185">Reference proteome</keyword>
<comment type="caution">
    <text evidence="9">The sequence shown here is derived from an EMBL/GenBank/DDBJ whole genome shotgun (WGS) entry which is preliminary data.</text>
</comment>
<evidence type="ECO:0000256" key="5">
    <source>
        <dbReference type="ARBA" id="ARBA00022960"/>
    </source>
</evidence>
<evidence type="ECO:0000313" key="10">
    <source>
        <dbReference type="Proteomes" id="UP000746471"/>
    </source>
</evidence>
<evidence type="ECO:0000256" key="1">
    <source>
        <dbReference type="ARBA" id="ARBA00004651"/>
    </source>
</evidence>
<gene>
    <name evidence="9" type="primary">mreD</name>
    <name evidence="9" type="ORF">KHM83_09100</name>
</gene>
<dbReference type="InterPro" id="IPR007227">
    <property type="entry name" value="Cell_shape_determining_MreD"/>
</dbReference>
<dbReference type="EMBL" id="JAHBCL010000013">
    <property type="protein sequence ID" value="MBS7526833.1"/>
    <property type="molecule type" value="Genomic_DNA"/>
</dbReference>
<organism evidence="9 10">
    <name type="scientific">Fusibacter paucivorans</name>
    <dbReference type="NCBI Taxonomy" id="76009"/>
    <lineage>
        <taxon>Bacteria</taxon>
        <taxon>Bacillati</taxon>
        <taxon>Bacillota</taxon>
        <taxon>Clostridia</taxon>
        <taxon>Eubacteriales</taxon>
        <taxon>Eubacteriales Family XII. Incertae Sedis</taxon>
        <taxon>Fusibacter</taxon>
    </lineage>
</organism>